<evidence type="ECO:0000313" key="3">
    <source>
        <dbReference type="EMBL" id="CAJ0601235.1"/>
    </source>
</evidence>
<dbReference type="AlphaFoldDB" id="A0AA36M8B1"/>
<name>A0AA36M8B1_CYLNA</name>
<dbReference type="PANTHER" id="PTHR31751:SF42">
    <property type="entry name" value="PROTEIN CBG10204"/>
    <property type="match status" value="1"/>
</dbReference>
<reference evidence="3" key="1">
    <citation type="submission" date="2023-07" db="EMBL/GenBank/DDBJ databases">
        <authorList>
            <consortium name="CYATHOMIX"/>
        </authorList>
    </citation>
    <scope>NUCLEOTIDE SEQUENCE</scope>
    <source>
        <strain evidence="3">N/A</strain>
    </source>
</reference>
<dbReference type="InterPro" id="IPR049012">
    <property type="entry name" value="Mutator_transp_dom"/>
</dbReference>
<protein>
    <recommendedName>
        <fullName evidence="2">Mutator-like transposase domain-containing protein</fullName>
    </recommendedName>
</protein>
<accession>A0AA36M8B1</accession>
<keyword evidence="4" id="KW-1185">Reference proteome</keyword>
<sequence length="672" mass="76965">MFSSVAQELLQLYFASFKQTQKFLCVTHFINTAQSLLSEITLNGGRLCRRRDGTYYLDAQEIPAELLHNLNIAINFFADDIAVSSVEVNNYLNFYMKRFFSSKGYWTVPPSHQEAVAELEAIMEEPSEEAVEPATPGRAHENVEESPFNTPLLKKGDSTSSKATTGSLYSPGRDESSDSEDDEEDDQLLLKETDPHLLDAYFLVQGKKLLELLQINMSGSENNAKRMRLMRKASCPIIIYVTEGPRPEKKRWEGQDKLSARKNDKQFVGNILTCTAAVTTGVRMNKLIQWAGEFGLAIPSQSTFNRIFYEMRPSINTVYQKHQDNTLQRIKAAYEREGEPTPWDIAVDGAYDSRGFSAEFCKVLAVDMKTKLCIHTEVVERRQTGGKSGLMEKLGFHNMLRWFRSQRIPIRSVSTDRNLMYQKEIGEYNTEFGENVRWYLDPWHLARRLEKQLRAASMRSQCESIRDWADDLKTHLYTAIKEGAEAGSGDRIKHVFNSCLKHVADVHEWTEDSNTGPVKKCLHKPIAPNEERGKRTISTGSVAHEKLKEIVLQSTFQNDIMIASPYGGTSQCETKNSVDRLYCPKELFLPRTTYPLYVKMATLHLNALREAELNGERVVESRTRIKRKFKERTSELKKKTPIQHLWRKEVHLSYVSTKLPRQTSYGEMMDTT</sequence>
<feature type="domain" description="Mutator-like transposase" evidence="2">
    <location>
        <begin position="260"/>
        <end position="477"/>
    </location>
</feature>
<feature type="compositionally biased region" description="Acidic residues" evidence="1">
    <location>
        <begin position="177"/>
        <end position="186"/>
    </location>
</feature>
<proteinExistence type="predicted"/>
<dbReference type="Proteomes" id="UP001176961">
    <property type="component" value="Unassembled WGS sequence"/>
</dbReference>
<feature type="region of interest" description="Disordered" evidence="1">
    <location>
        <begin position="124"/>
        <end position="186"/>
    </location>
</feature>
<dbReference type="EMBL" id="CATQJL010000305">
    <property type="protein sequence ID" value="CAJ0601235.1"/>
    <property type="molecule type" value="Genomic_DNA"/>
</dbReference>
<gene>
    <name evidence="3" type="ORF">CYNAS_LOCUS13218</name>
</gene>
<feature type="compositionally biased region" description="Polar residues" evidence="1">
    <location>
        <begin position="158"/>
        <end position="168"/>
    </location>
</feature>
<comment type="caution">
    <text evidence="3">The sequence shown here is derived from an EMBL/GenBank/DDBJ whole genome shotgun (WGS) entry which is preliminary data.</text>
</comment>
<dbReference type="Pfam" id="PF20700">
    <property type="entry name" value="Mutator"/>
    <property type="match status" value="1"/>
</dbReference>
<evidence type="ECO:0000313" key="4">
    <source>
        <dbReference type="Proteomes" id="UP001176961"/>
    </source>
</evidence>
<evidence type="ECO:0000256" key="1">
    <source>
        <dbReference type="SAM" id="MobiDB-lite"/>
    </source>
</evidence>
<organism evidence="3 4">
    <name type="scientific">Cylicocyclus nassatus</name>
    <name type="common">Nematode worm</name>
    <dbReference type="NCBI Taxonomy" id="53992"/>
    <lineage>
        <taxon>Eukaryota</taxon>
        <taxon>Metazoa</taxon>
        <taxon>Ecdysozoa</taxon>
        <taxon>Nematoda</taxon>
        <taxon>Chromadorea</taxon>
        <taxon>Rhabditida</taxon>
        <taxon>Rhabditina</taxon>
        <taxon>Rhabditomorpha</taxon>
        <taxon>Strongyloidea</taxon>
        <taxon>Strongylidae</taxon>
        <taxon>Cylicocyclus</taxon>
    </lineage>
</organism>
<evidence type="ECO:0000259" key="2">
    <source>
        <dbReference type="Pfam" id="PF20700"/>
    </source>
</evidence>
<dbReference type="PANTHER" id="PTHR31751">
    <property type="entry name" value="SI:CH211-108C17.2-RELATED-RELATED"/>
    <property type="match status" value="1"/>
</dbReference>